<dbReference type="InterPro" id="IPR011006">
    <property type="entry name" value="CheY-like_superfamily"/>
</dbReference>
<evidence type="ECO:0008006" key="3">
    <source>
        <dbReference type="Google" id="ProtNLM"/>
    </source>
</evidence>
<sequence length="205" mass="23892">MEKDFYIIIVDDNMKPTDPFIMWMKRKVLNADVVSYRTVEYALGFIFEHLEEKMIIFLDCKFNMGLQGVDGLKRIREKTSLVSIVMMSANSLNQMENSELEAMINSDKLYFIKNDDLRKAEELVAKIQNKWVSELDCVLEQWVKSHNSEFRSKPYMATSDGVLSLNDVLVRIRNRTPLGLKLEKQILQVAVDSLTKDIRKNDRCN</sequence>
<evidence type="ECO:0000313" key="2">
    <source>
        <dbReference type="Proteomes" id="UP000384372"/>
    </source>
</evidence>
<gene>
    <name evidence="1" type="ORF">F7D20_12065</name>
</gene>
<organism evidence="1 2">
    <name type="scientific">Segatella copri</name>
    <dbReference type="NCBI Taxonomy" id="165179"/>
    <lineage>
        <taxon>Bacteria</taxon>
        <taxon>Pseudomonadati</taxon>
        <taxon>Bacteroidota</taxon>
        <taxon>Bacteroidia</taxon>
        <taxon>Bacteroidales</taxon>
        <taxon>Prevotellaceae</taxon>
        <taxon>Segatella</taxon>
    </lineage>
</organism>
<dbReference type="Proteomes" id="UP000384372">
    <property type="component" value="Unassembled WGS sequence"/>
</dbReference>
<reference evidence="1 2" key="1">
    <citation type="submission" date="2019-09" db="EMBL/GenBank/DDBJ databases">
        <title>Distinct polysaccharide growth profiles of human intestinal Prevotella copri isolates.</title>
        <authorList>
            <person name="Fehlner-Peach H."/>
            <person name="Magnabosco C."/>
            <person name="Raghavan V."/>
            <person name="Scher J.U."/>
            <person name="Tett A."/>
            <person name="Cox L.M."/>
            <person name="Gottsegen C."/>
            <person name="Watters A."/>
            <person name="Wiltshire- Gordon J.D."/>
            <person name="Segata N."/>
            <person name="Bonneau R."/>
            <person name="Littman D.R."/>
        </authorList>
    </citation>
    <scope>NUCLEOTIDE SEQUENCE [LARGE SCALE GENOMIC DNA]</scope>
    <source>
        <strain evidence="2">iAQ1173</strain>
    </source>
</reference>
<keyword evidence="2" id="KW-1185">Reference proteome</keyword>
<proteinExistence type="predicted"/>
<evidence type="ECO:0000313" key="1">
    <source>
        <dbReference type="EMBL" id="MQP12672.1"/>
    </source>
</evidence>
<dbReference type="EMBL" id="VZAD01000091">
    <property type="protein sequence ID" value="MQP12672.1"/>
    <property type="molecule type" value="Genomic_DNA"/>
</dbReference>
<dbReference type="Gene3D" id="3.40.50.2300">
    <property type="match status" value="1"/>
</dbReference>
<dbReference type="OrthoDB" id="1094367at2"/>
<accession>A0A6A7WE22</accession>
<protein>
    <recommendedName>
        <fullName evidence="3">Response regulator</fullName>
    </recommendedName>
</protein>
<comment type="caution">
    <text evidence="1">The sequence shown here is derived from an EMBL/GenBank/DDBJ whole genome shotgun (WGS) entry which is preliminary data.</text>
</comment>
<name>A0A6A7WE22_9BACT</name>
<dbReference type="RefSeq" id="WP_158464254.1">
    <property type="nucleotide sequence ID" value="NZ_VZAD01000091.1"/>
</dbReference>
<dbReference type="AlphaFoldDB" id="A0A6A7WE22"/>
<dbReference type="SUPFAM" id="SSF52172">
    <property type="entry name" value="CheY-like"/>
    <property type="match status" value="1"/>
</dbReference>